<feature type="transmembrane region" description="Helical" evidence="2">
    <location>
        <begin position="166"/>
        <end position="183"/>
    </location>
</feature>
<dbReference type="InterPro" id="IPR038765">
    <property type="entry name" value="Papain-like_cys_pep_sf"/>
</dbReference>
<feature type="transmembrane region" description="Helical" evidence="2">
    <location>
        <begin position="144"/>
        <end position="160"/>
    </location>
</feature>
<feature type="region of interest" description="Disordered" evidence="1">
    <location>
        <begin position="568"/>
        <end position="620"/>
    </location>
</feature>
<dbReference type="Proteomes" id="UP001556631">
    <property type="component" value="Unassembled WGS sequence"/>
</dbReference>
<feature type="compositionally biased region" description="Low complexity" evidence="1">
    <location>
        <begin position="579"/>
        <end position="589"/>
    </location>
</feature>
<name>A0ABV3SX08_9ACTN</name>
<protein>
    <submittedName>
        <fullName evidence="4">TransglutaminaseTgpA domain-containing protein</fullName>
    </submittedName>
</protein>
<dbReference type="InterPro" id="IPR052901">
    <property type="entry name" value="Bact_TGase-like"/>
</dbReference>
<dbReference type="EMBL" id="JBFPJR010000010">
    <property type="protein sequence ID" value="MEX0427471.1"/>
    <property type="molecule type" value="Genomic_DNA"/>
</dbReference>
<dbReference type="Gene3D" id="3.10.620.30">
    <property type="match status" value="1"/>
</dbReference>
<keyword evidence="2" id="KW-1133">Transmembrane helix</keyword>
<keyword evidence="5" id="KW-1185">Reference proteome</keyword>
<feature type="compositionally biased region" description="Basic and acidic residues" evidence="1">
    <location>
        <begin position="771"/>
        <end position="782"/>
    </location>
</feature>
<evidence type="ECO:0000313" key="4">
    <source>
        <dbReference type="EMBL" id="MEX0427471.1"/>
    </source>
</evidence>
<feature type="domain" description="Transglutaminase-like" evidence="3">
    <location>
        <begin position="486"/>
        <end position="556"/>
    </location>
</feature>
<evidence type="ECO:0000256" key="2">
    <source>
        <dbReference type="SAM" id="Phobius"/>
    </source>
</evidence>
<keyword evidence="2" id="KW-0472">Membrane</keyword>
<feature type="transmembrane region" description="Helical" evidence="2">
    <location>
        <begin position="33"/>
        <end position="54"/>
    </location>
</feature>
<feature type="transmembrane region" description="Helical" evidence="2">
    <location>
        <begin position="221"/>
        <end position="242"/>
    </location>
</feature>
<dbReference type="RefSeq" id="WP_367992886.1">
    <property type="nucleotide sequence ID" value="NZ_JBFPJR010000010.1"/>
</dbReference>
<dbReference type="SMART" id="SM00460">
    <property type="entry name" value="TGc"/>
    <property type="match status" value="1"/>
</dbReference>
<reference evidence="4 5" key="1">
    <citation type="submission" date="2024-07" db="EMBL/GenBank/DDBJ databases">
        <authorList>
            <person name="Lee S."/>
            <person name="Kang M."/>
        </authorList>
    </citation>
    <scope>NUCLEOTIDE SEQUENCE [LARGE SCALE GENOMIC DNA]</scope>
    <source>
        <strain evidence="4 5">DS6</strain>
    </source>
</reference>
<accession>A0ABV3SX08</accession>
<feature type="compositionally biased region" description="Polar residues" evidence="1">
    <location>
        <begin position="608"/>
        <end position="618"/>
    </location>
</feature>
<dbReference type="PANTHER" id="PTHR42736">
    <property type="entry name" value="PROTEIN-GLUTAMINE GAMMA-GLUTAMYLTRANSFERASE"/>
    <property type="match status" value="1"/>
</dbReference>
<dbReference type="PANTHER" id="PTHR42736:SF1">
    <property type="entry name" value="PROTEIN-GLUTAMINE GAMMA-GLUTAMYLTRANSFERASE"/>
    <property type="match status" value="1"/>
</dbReference>
<keyword evidence="2" id="KW-0812">Transmembrane</keyword>
<feature type="region of interest" description="Disordered" evidence="1">
    <location>
        <begin position="747"/>
        <end position="782"/>
    </location>
</feature>
<feature type="transmembrane region" description="Helical" evidence="2">
    <location>
        <begin position="118"/>
        <end position="137"/>
    </location>
</feature>
<proteinExistence type="predicted"/>
<feature type="transmembrane region" description="Helical" evidence="2">
    <location>
        <begin position="7"/>
        <end position="27"/>
    </location>
</feature>
<dbReference type="InterPro" id="IPR002931">
    <property type="entry name" value="Transglutaminase-like"/>
</dbReference>
<comment type="caution">
    <text evidence="4">The sequence shown here is derived from an EMBL/GenBank/DDBJ whole genome shotgun (WGS) entry which is preliminary data.</text>
</comment>
<dbReference type="SUPFAM" id="SSF54001">
    <property type="entry name" value="Cysteine proteinases"/>
    <property type="match status" value="1"/>
</dbReference>
<evidence type="ECO:0000256" key="1">
    <source>
        <dbReference type="SAM" id="MobiDB-lite"/>
    </source>
</evidence>
<dbReference type="Pfam" id="PF11992">
    <property type="entry name" value="TgpA_N"/>
    <property type="match status" value="1"/>
</dbReference>
<dbReference type="Pfam" id="PF01841">
    <property type="entry name" value="Transglut_core"/>
    <property type="match status" value="1"/>
</dbReference>
<gene>
    <name evidence="4" type="ORF">AB3X52_07570</name>
</gene>
<feature type="transmembrane region" description="Helical" evidence="2">
    <location>
        <begin position="61"/>
        <end position="80"/>
    </location>
</feature>
<evidence type="ECO:0000259" key="3">
    <source>
        <dbReference type="SMART" id="SM00460"/>
    </source>
</evidence>
<organism evidence="4 5">
    <name type="scientific">Nocardioides eburneus</name>
    <dbReference type="NCBI Taxonomy" id="3231482"/>
    <lineage>
        <taxon>Bacteria</taxon>
        <taxon>Bacillati</taxon>
        <taxon>Actinomycetota</taxon>
        <taxon>Actinomycetes</taxon>
        <taxon>Propionibacteriales</taxon>
        <taxon>Nocardioidaceae</taxon>
        <taxon>Nocardioides</taxon>
    </lineage>
</organism>
<evidence type="ECO:0000313" key="5">
    <source>
        <dbReference type="Proteomes" id="UP001556631"/>
    </source>
</evidence>
<sequence length="782" mass="82763">MPRRYDVWAPLLTVATVWLALLSWRSFTADPHSYLAPAAFLGVVIVGVGALGRAVRLRTPLVVLAQLVIGGLVTDAVIFGSPLPLSSGARAHVVDVFNTAYDTVTRSDLPVRVGDGGIAPYLLLGAAAAFLLGDLLANRLHRPPLAGLVLLAIFSVPFSIVGGGVAWWVFALTAAGFLALLALQQAERIAHWGRHLGDTAAAGIAADPVGARSPARVRSRAVGPGAIGLAATACAIVVPVFVPTLHLDLSGFGPGSGGGGPIRVTNPTVGMYDDLKNRSDTPLVYVHTGRGAATPPAYLRIATLTSFNGTEWTPGGRSIPPSHTAHTSFDPPEGDGALLGAPTTYTLTATPDFQSKWLPTFYYPTRVDAAGDWRYDDDTLDFISGDRGGGLTTAGETWTVTSAPVQPPQDLLLAAPFTTNGVPAAYTALPDLPAEFGRIARERTAAESTPFAKAVALQDWFHSSGEFTYSLDRPGGTGRNDLLHFVTDQKIGYCQQFATAMAAMARELGIPARVAVGFLNPTAMGGGNYVFRARDMHAWPELWFQGVGWVRFEPTPAAADTSVPGYTIGVLGGQGGDDTGSQTTQGPGSLPTQNVSPNHRGDVPQPGANDTTSPSGANASDDGGHGWLVAVAVVAGLLLLVGASVGLPLWVRLRRRSRRLHGGAEDGWAELRDSVRDLGLPWSDDLSPRSAGRQLHGHLRGATARDALERIVVAVERSRYARVASQEPIGDDVRLVVEALREDADPASRRRSGLWPRSVMSTRRRQPAPRPEQERELVDHMG</sequence>
<feature type="transmembrane region" description="Helical" evidence="2">
    <location>
        <begin position="627"/>
        <end position="651"/>
    </location>
</feature>
<dbReference type="InterPro" id="IPR021878">
    <property type="entry name" value="TgpA_N"/>
</dbReference>